<comment type="caution">
    <text evidence="1">The sequence shown here is derived from an EMBL/GenBank/DDBJ whole genome shotgun (WGS) entry which is preliminary data.</text>
</comment>
<gene>
    <name evidence="1" type="ORF">PR048_018714</name>
</gene>
<sequence>MAATRRHCKNHPDAFFYRVHPKERREYIFEFVRIAYLGYFGVKLGYQDKLWDIHIVYKIFTKNLLYWTNGKRKPSIGLPIPYSDLVSIPSSCHLPKLQEDAFCASEAVNYNESDDSDSEYVGTSSSPQYSNRNELSDLISVRNFSGDSSKLLAFRLKENTAL</sequence>
<evidence type="ECO:0000313" key="1">
    <source>
        <dbReference type="EMBL" id="KAJ8882226.1"/>
    </source>
</evidence>
<proteinExistence type="predicted"/>
<keyword evidence="2" id="KW-1185">Reference proteome</keyword>
<evidence type="ECO:0000313" key="2">
    <source>
        <dbReference type="Proteomes" id="UP001159363"/>
    </source>
</evidence>
<dbReference type="EMBL" id="JARBHB010000006">
    <property type="protein sequence ID" value="KAJ8882226.1"/>
    <property type="molecule type" value="Genomic_DNA"/>
</dbReference>
<organism evidence="1 2">
    <name type="scientific">Dryococelus australis</name>
    <dbReference type="NCBI Taxonomy" id="614101"/>
    <lineage>
        <taxon>Eukaryota</taxon>
        <taxon>Metazoa</taxon>
        <taxon>Ecdysozoa</taxon>
        <taxon>Arthropoda</taxon>
        <taxon>Hexapoda</taxon>
        <taxon>Insecta</taxon>
        <taxon>Pterygota</taxon>
        <taxon>Neoptera</taxon>
        <taxon>Polyneoptera</taxon>
        <taxon>Phasmatodea</taxon>
        <taxon>Verophasmatodea</taxon>
        <taxon>Anareolatae</taxon>
        <taxon>Phasmatidae</taxon>
        <taxon>Eurycanthinae</taxon>
        <taxon>Dryococelus</taxon>
    </lineage>
</organism>
<name>A0ABQ9HD27_9NEOP</name>
<protein>
    <submittedName>
        <fullName evidence="1">Uncharacterized protein</fullName>
    </submittedName>
</protein>
<accession>A0ABQ9HD27</accession>
<dbReference type="Proteomes" id="UP001159363">
    <property type="component" value="Chromosome 5"/>
</dbReference>
<reference evidence="1 2" key="1">
    <citation type="submission" date="2023-02" db="EMBL/GenBank/DDBJ databases">
        <title>LHISI_Scaffold_Assembly.</title>
        <authorList>
            <person name="Stuart O.P."/>
            <person name="Cleave R."/>
            <person name="Magrath M.J.L."/>
            <person name="Mikheyev A.S."/>
        </authorList>
    </citation>
    <scope>NUCLEOTIDE SEQUENCE [LARGE SCALE GENOMIC DNA]</scope>
    <source>
        <strain evidence="1">Daus_M_001</strain>
        <tissue evidence="1">Leg muscle</tissue>
    </source>
</reference>